<name>A0A1H1ZNU4_9ACTN</name>
<keyword evidence="4 9" id="KW-0547">Nucleotide-binding</keyword>
<evidence type="ECO:0000256" key="8">
    <source>
        <dbReference type="RuleBase" id="RU003733"/>
    </source>
</evidence>
<dbReference type="GO" id="GO:0005997">
    <property type="term" value="P:xylulose metabolic process"/>
    <property type="evidence" value="ECO:0007669"/>
    <property type="project" value="InterPro"/>
</dbReference>
<keyword evidence="5 8" id="KW-0418">Kinase</keyword>
<evidence type="ECO:0000256" key="1">
    <source>
        <dbReference type="ARBA" id="ARBA00009156"/>
    </source>
</evidence>
<dbReference type="EC" id="2.7.1.17" evidence="9"/>
<dbReference type="CDD" id="cd07805">
    <property type="entry name" value="ASKHA_NBD_FGGY_CvXK-like"/>
    <property type="match status" value="1"/>
</dbReference>
<dbReference type="PIRSF" id="PIRSF000538">
    <property type="entry name" value="GlpK"/>
    <property type="match status" value="1"/>
</dbReference>
<keyword evidence="7 9" id="KW-0119">Carbohydrate metabolism</keyword>
<evidence type="ECO:0000259" key="10">
    <source>
        <dbReference type="Pfam" id="PF00370"/>
    </source>
</evidence>
<dbReference type="InterPro" id="IPR018485">
    <property type="entry name" value="FGGY_C"/>
</dbReference>
<proteinExistence type="inferred from homology"/>
<dbReference type="Pfam" id="PF02782">
    <property type="entry name" value="FGGY_C"/>
    <property type="match status" value="1"/>
</dbReference>
<evidence type="ECO:0000256" key="2">
    <source>
        <dbReference type="ARBA" id="ARBA00022629"/>
    </source>
</evidence>
<organism evidence="12 13">
    <name type="scientific">Friedmanniella luteola</name>
    <dbReference type="NCBI Taxonomy" id="546871"/>
    <lineage>
        <taxon>Bacteria</taxon>
        <taxon>Bacillati</taxon>
        <taxon>Actinomycetota</taxon>
        <taxon>Actinomycetes</taxon>
        <taxon>Propionibacteriales</taxon>
        <taxon>Nocardioidaceae</taxon>
        <taxon>Friedmanniella</taxon>
    </lineage>
</organism>
<accession>A0A1H1ZNU4</accession>
<evidence type="ECO:0000256" key="9">
    <source>
        <dbReference type="RuleBase" id="RU364073"/>
    </source>
</evidence>
<dbReference type="PROSITE" id="PS00445">
    <property type="entry name" value="FGGY_KINASES_2"/>
    <property type="match status" value="1"/>
</dbReference>
<dbReference type="InterPro" id="IPR006000">
    <property type="entry name" value="Xylulokinase"/>
</dbReference>
<dbReference type="Gene3D" id="3.30.420.40">
    <property type="match status" value="2"/>
</dbReference>
<feature type="domain" description="Carbohydrate kinase FGGY N-terminal" evidence="10">
    <location>
        <begin position="1"/>
        <end position="245"/>
    </location>
</feature>
<sequence>MIISHDLGTTGDKATLVSDAGRVVAAVTSTYGTDFGPRGKAEQDAGDWWDAVCRATRDLLAQAAVAPADVEVVSFSGQMMGAVLLDGAGVPVRPAIIWADTRSVAQTATLVEKVGMERGYAITGHRLNPTYSLSKIMWVRDHEPDAFARAEKVVLAKDYVAFRLTGVLATDPSDASSTNAYDQAAGRWSDELLDASSLPGSLFPDIVASTAVVGRVSAEAATATGLAAGTPVVMGGGDGPMGALGAGILGPESGAYAYLGSSSWVSVAADAPLHDPQMRSMTFNHVLPGRYVPTATMQAGGASLEWVIDTLAPGQDDRYGRLLAEAADVQASEDGLYFLPHLLGERSPYWNPAARAVFAGLGRHHGPAHLTRAVLEGVAFNLYTGLLAFVENGTPITAVDAIGGAANAQLLLQVFADVWGVPVTRRNLVDEATAVGAAIVGGVGVGIFDDFEVAGRFSEELTSQTPDGARHDRYAGEYALFMEAYQRLEPWFDKL</sequence>
<feature type="domain" description="Carbohydrate kinase FGGY C-terminal" evidence="11">
    <location>
        <begin position="255"/>
        <end position="443"/>
    </location>
</feature>
<evidence type="ECO:0000256" key="3">
    <source>
        <dbReference type="ARBA" id="ARBA00022679"/>
    </source>
</evidence>
<keyword evidence="6 9" id="KW-0067">ATP-binding</keyword>
<keyword evidence="2 9" id="KW-0859">Xylose metabolism</keyword>
<dbReference type="EMBL" id="LT629749">
    <property type="protein sequence ID" value="SDT35247.1"/>
    <property type="molecule type" value="Genomic_DNA"/>
</dbReference>
<comment type="catalytic activity">
    <reaction evidence="9">
        <text>D-xylulose + ATP = D-xylulose 5-phosphate + ADP + H(+)</text>
        <dbReference type="Rhea" id="RHEA:10964"/>
        <dbReference type="ChEBI" id="CHEBI:15378"/>
        <dbReference type="ChEBI" id="CHEBI:17140"/>
        <dbReference type="ChEBI" id="CHEBI:30616"/>
        <dbReference type="ChEBI" id="CHEBI:57737"/>
        <dbReference type="ChEBI" id="CHEBI:456216"/>
        <dbReference type="EC" id="2.7.1.17"/>
    </reaction>
</comment>
<dbReference type="InterPro" id="IPR018484">
    <property type="entry name" value="FGGY_N"/>
</dbReference>
<evidence type="ECO:0000256" key="4">
    <source>
        <dbReference type="ARBA" id="ARBA00022741"/>
    </source>
</evidence>
<evidence type="ECO:0000256" key="6">
    <source>
        <dbReference type="ARBA" id="ARBA00022840"/>
    </source>
</evidence>
<dbReference type="InterPro" id="IPR018483">
    <property type="entry name" value="Carb_kinase_FGGY_CS"/>
</dbReference>
<dbReference type="GO" id="GO:0005524">
    <property type="term" value="F:ATP binding"/>
    <property type="evidence" value="ECO:0007669"/>
    <property type="project" value="UniProtKB-KW"/>
</dbReference>
<dbReference type="AlphaFoldDB" id="A0A1H1ZNU4"/>
<dbReference type="RefSeq" id="WP_091415022.1">
    <property type="nucleotide sequence ID" value="NZ_LT629749.1"/>
</dbReference>
<evidence type="ECO:0000256" key="7">
    <source>
        <dbReference type="ARBA" id="ARBA00023277"/>
    </source>
</evidence>
<evidence type="ECO:0000313" key="13">
    <source>
        <dbReference type="Proteomes" id="UP000199092"/>
    </source>
</evidence>
<dbReference type="InterPro" id="IPR000577">
    <property type="entry name" value="Carb_kinase_FGGY"/>
</dbReference>
<dbReference type="Proteomes" id="UP000199092">
    <property type="component" value="Chromosome I"/>
</dbReference>
<dbReference type="NCBIfam" id="TIGR01312">
    <property type="entry name" value="XylB"/>
    <property type="match status" value="1"/>
</dbReference>
<protein>
    <recommendedName>
        <fullName evidence="9">Xylulose kinase</fullName>
        <shortName evidence="9">Xylulokinase</shortName>
        <ecNumber evidence="9">2.7.1.17</ecNumber>
    </recommendedName>
</protein>
<dbReference type="GO" id="GO:0004856">
    <property type="term" value="F:D-xylulokinase activity"/>
    <property type="evidence" value="ECO:0007669"/>
    <property type="project" value="UniProtKB-EC"/>
</dbReference>
<comment type="similarity">
    <text evidence="1 8">Belongs to the FGGY kinase family.</text>
</comment>
<evidence type="ECO:0000259" key="11">
    <source>
        <dbReference type="Pfam" id="PF02782"/>
    </source>
</evidence>
<dbReference type="OrthoDB" id="9805576at2"/>
<dbReference type="InterPro" id="IPR050406">
    <property type="entry name" value="FGGY_Carb_Kinase"/>
</dbReference>
<keyword evidence="3 8" id="KW-0808">Transferase</keyword>
<keyword evidence="13" id="KW-1185">Reference proteome</keyword>
<evidence type="ECO:0000313" key="12">
    <source>
        <dbReference type="EMBL" id="SDT35247.1"/>
    </source>
</evidence>
<dbReference type="PANTHER" id="PTHR43095:SF5">
    <property type="entry name" value="XYLULOSE KINASE"/>
    <property type="match status" value="1"/>
</dbReference>
<dbReference type="SUPFAM" id="SSF53067">
    <property type="entry name" value="Actin-like ATPase domain"/>
    <property type="match status" value="2"/>
</dbReference>
<dbReference type="STRING" id="546871.SAMN04488543_3896"/>
<dbReference type="InterPro" id="IPR043129">
    <property type="entry name" value="ATPase_NBD"/>
</dbReference>
<dbReference type="PANTHER" id="PTHR43095">
    <property type="entry name" value="SUGAR KINASE"/>
    <property type="match status" value="1"/>
</dbReference>
<evidence type="ECO:0000256" key="5">
    <source>
        <dbReference type="ARBA" id="ARBA00022777"/>
    </source>
</evidence>
<reference evidence="12 13" key="1">
    <citation type="submission" date="2016-10" db="EMBL/GenBank/DDBJ databases">
        <authorList>
            <person name="de Groot N.N."/>
        </authorList>
    </citation>
    <scope>NUCLEOTIDE SEQUENCE [LARGE SCALE GENOMIC DNA]</scope>
    <source>
        <strain evidence="12 13">DSM 21741</strain>
    </source>
</reference>
<gene>
    <name evidence="9" type="primary">xylB</name>
    <name evidence="12" type="ORF">SAMN04488543_3896</name>
</gene>
<dbReference type="GO" id="GO:0042732">
    <property type="term" value="P:D-xylose metabolic process"/>
    <property type="evidence" value="ECO:0007669"/>
    <property type="project" value="UniProtKB-KW"/>
</dbReference>
<dbReference type="Pfam" id="PF00370">
    <property type="entry name" value="FGGY_N"/>
    <property type="match status" value="1"/>
</dbReference>